<dbReference type="Proteomes" id="UP001139103">
    <property type="component" value="Unassembled WGS sequence"/>
</dbReference>
<keyword evidence="3" id="KW-1185">Reference proteome</keyword>
<evidence type="ECO:0000256" key="1">
    <source>
        <dbReference type="SAM" id="SignalP"/>
    </source>
</evidence>
<accession>A0A9X1MRE7</accession>
<gene>
    <name evidence="2" type="ORF">LOC68_24105</name>
</gene>
<evidence type="ECO:0000313" key="2">
    <source>
        <dbReference type="EMBL" id="MCC9631491.1"/>
    </source>
</evidence>
<feature type="signal peptide" evidence="1">
    <location>
        <begin position="1"/>
        <end position="25"/>
    </location>
</feature>
<proteinExistence type="predicted"/>
<dbReference type="AlphaFoldDB" id="A0A9X1MRE7"/>
<organism evidence="2 3">
    <name type="scientific">Blastopirellula sediminis</name>
    <dbReference type="NCBI Taxonomy" id="2894196"/>
    <lineage>
        <taxon>Bacteria</taxon>
        <taxon>Pseudomonadati</taxon>
        <taxon>Planctomycetota</taxon>
        <taxon>Planctomycetia</taxon>
        <taxon>Pirellulales</taxon>
        <taxon>Pirellulaceae</taxon>
        <taxon>Blastopirellula</taxon>
    </lineage>
</organism>
<name>A0A9X1MRE7_9BACT</name>
<feature type="chain" id="PRO_5040832720" description="Secreted protein" evidence="1">
    <location>
        <begin position="26"/>
        <end position="114"/>
    </location>
</feature>
<keyword evidence="1" id="KW-0732">Signal</keyword>
<sequence length="114" mass="12389">MRRILLALAVMATVGLSFGASSAMAGGPHGHGHGHGHVQHFYHGGVPGHYDYHRGHVDYHHGNHVHHLYGAPRVYSRVYSPSPFYGGSYYRSTYYGGGGGFYLNGRNFSVGVGF</sequence>
<evidence type="ECO:0008006" key="4">
    <source>
        <dbReference type="Google" id="ProtNLM"/>
    </source>
</evidence>
<protein>
    <recommendedName>
        <fullName evidence="4">Secreted protein</fullName>
    </recommendedName>
</protein>
<dbReference type="EMBL" id="JAJKFT010000010">
    <property type="protein sequence ID" value="MCC9631491.1"/>
    <property type="molecule type" value="Genomic_DNA"/>
</dbReference>
<comment type="caution">
    <text evidence="2">The sequence shown here is derived from an EMBL/GenBank/DDBJ whole genome shotgun (WGS) entry which is preliminary data.</text>
</comment>
<reference evidence="2" key="1">
    <citation type="submission" date="2021-11" db="EMBL/GenBank/DDBJ databases">
        <title>Genome sequence.</title>
        <authorList>
            <person name="Sun Q."/>
        </authorList>
    </citation>
    <scope>NUCLEOTIDE SEQUENCE</scope>
    <source>
        <strain evidence="2">JC732</strain>
    </source>
</reference>
<dbReference type="RefSeq" id="WP_230223542.1">
    <property type="nucleotide sequence ID" value="NZ_JAJKFT010000010.1"/>
</dbReference>
<evidence type="ECO:0000313" key="3">
    <source>
        <dbReference type="Proteomes" id="UP001139103"/>
    </source>
</evidence>